<sequence length="302" mass="34204">MEEVETRISHLEDEAGSQQVTRESMEKQLEDTQWKLTDLEDRLRRNNLRVLGIPAKHDMPKMTEILLIEAINCGANIGMIYTLLVDLQSDDMAHQNERWTTRFCMAGDWMDQSLAMADTTLLSANLKTQHYKTLVDLYYTPAKLKEWGETSGLCTHCGEEEAKILHMFYACPMLRVFLCGIEVFLKKIAGCNVQLSVMLVLLRIPASRRHARCGDQRRRQRNRCAAAAYSGHNTRDPPMLGQLSVGRLNSISLRLEVAVEGALPRSPETGPAAREEPAERLFHGFRPARAEPRASGSLRGRR</sequence>
<dbReference type="InterPro" id="IPR004244">
    <property type="entry name" value="Transposase_22"/>
</dbReference>
<gene>
    <name evidence="2" type="ORF">NDU88_008305</name>
</gene>
<evidence type="ECO:0000313" key="3">
    <source>
        <dbReference type="Proteomes" id="UP001066276"/>
    </source>
</evidence>
<evidence type="ECO:0008006" key="4">
    <source>
        <dbReference type="Google" id="ProtNLM"/>
    </source>
</evidence>
<feature type="compositionally biased region" description="Basic and acidic residues" evidence="1">
    <location>
        <begin position="1"/>
        <end position="13"/>
    </location>
</feature>
<evidence type="ECO:0000313" key="2">
    <source>
        <dbReference type="EMBL" id="KAJ1167920.1"/>
    </source>
</evidence>
<dbReference type="AlphaFoldDB" id="A0AAV7SUQ3"/>
<feature type="compositionally biased region" description="Basic and acidic residues" evidence="1">
    <location>
        <begin position="273"/>
        <end position="292"/>
    </location>
</feature>
<accession>A0AAV7SUQ3</accession>
<protein>
    <recommendedName>
        <fullName evidence="4">Reverse transcriptase zinc-binding domain-containing protein</fullName>
    </recommendedName>
</protein>
<feature type="region of interest" description="Disordered" evidence="1">
    <location>
        <begin position="1"/>
        <end position="25"/>
    </location>
</feature>
<proteinExistence type="predicted"/>
<name>A0AAV7SUQ3_PLEWA</name>
<dbReference type="Proteomes" id="UP001066276">
    <property type="component" value="Chromosome 4_2"/>
</dbReference>
<evidence type="ECO:0000256" key="1">
    <source>
        <dbReference type="SAM" id="MobiDB-lite"/>
    </source>
</evidence>
<dbReference type="PANTHER" id="PTHR11505">
    <property type="entry name" value="L1 TRANSPOSABLE ELEMENT-RELATED"/>
    <property type="match status" value="1"/>
</dbReference>
<feature type="region of interest" description="Disordered" evidence="1">
    <location>
        <begin position="263"/>
        <end position="302"/>
    </location>
</feature>
<comment type="caution">
    <text evidence="2">The sequence shown here is derived from an EMBL/GenBank/DDBJ whole genome shotgun (WGS) entry which is preliminary data.</text>
</comment>
<organism evidence="2 3">
    <name type="scientific">Pleurodeles waltl</name>
    <name type="common">Iberian ribbed newt</name>
    <dbReference type="NCBI Taxonomy" id="8319"/>
    <lineage>
        <taxon>Eukaryota</taxon>
        <taxon>Metazoa</taxon>
        <taxon>Chordata</taxon>
        <taxon>Craniata</taxon>
        <taxon>Vertebrata</taxon>
        <taxon>Euteleostomi</taxon>
        <taxon>Amphibia</taxon>
        <taxon>Batrachia</taxon>
        <taxon>Caudata</taxon>
        <taxon>Salamandroidea</taxon>
        <taxon>Salamandridae</taxon>
        <taxon>Pleurodelinae</taxon>
        <taxon>Pleurodeles</taxon>
    </lineage>
</organism>
<dbReference type="EMBL" id="JANPWB010000008">
    <property type="protein sequence ID" value="KAJ1167920.1"/>
    <property type="molecule type" value="Genomic_DNA"/>
</dbReference>
<keyword evidence="3" id="KW-1185">Reference proteome</keyword>
<reference evidence="2" key="1">
    <citation type="journal article" date="2022" name="bioRxiv">
        <title>Sequencing and chromosome-scale assembly of the giantPleurodeles waltlgenome.</title>
        <authorList>
            <person name="Brown T."/>
            <person name="Elewa A."/>
            <person name="Iarovenko S."/>
            <person name="Subramanian E."/>
            <person name="Araus A.J."/>
            <person name="Petzold A."/>
            <person name="Susuki M."/>
            <person name="Suzuki K.-i.T."/>
            <person name="Hayashi T."/>
            <person name="Toyoda A."/>
            <person name="Oliveira C."/>
            <person name="Osipova E."/>
            <person name="Leigh N.D."/>
            <person name="Simon A."/>
            <person name="Yun M.H."/>
        </authorList>
    </citation>
    <scope>NUCLEOTIDE SEQUENCE</scope>
    <source>
        <strain evidence="2">20211129_DDA</strain>
        <tissue evidence="2">Liver</tissue>
    </source>
</reference>